<evidence type="ECO:0000256" key="5">
    <source>
        <dbReference type="ARBA" id="ARBA00023242"/>
    </source>
</evidence>
<dbReference type="PROSITE" id="PS51297">
    <property type="entry name" value="K_BOX"/>
    <property type="match status" value="1"/>
</dbReference>
<reference evidence="9" key="1">
    <citation type="journal article" date="2016" name="Nat. Genet.">
        <title>A high-quality carrot genome assembly provides new insights into carotenoid accumulation and asterid genome evolution.</title>
        <authorList>
            <person name="Iorizzo M."/>
            <person name="Ellison S."/>
            <person name="Senalik D."/>
            <person name="Zeng P."/>
            <person name="Satapoomin P."/>
            <person name="Huang J."/>
            <person name="Bowman M."/>
            <person name="Iovene M."/>
            <person name="Sanseverino W."/>
            <person name="Cavagnaro P."/>
            <person name="Yildiz M."/>
            <person name="Macko-Podgorni A."/>
            <person name="Moranska E."/>
            <person name="Grzebelus E."/>
            <person name="Grzebelus D."/>
            <person name="Ashrafi H."/>
            <person name="Zheng Z."/>
            <person name="Cheng S."/>
            <person name="Spooner D."/>
            <person name="Van Deynze A."/>
            <person name="Simon P."/>
        </authorList>
    </citation>
    <scope>NUCLEOTIDE SEQUENCE</scope>
    <source>
        <tissue evidence="9">Leaf</tissue>
    </source>
</reference>
<keyword evidence="4" id="KW-0804">Transcription</keyword>
<sequence>MKNTEIKKIENTGARRVTFCKRKKGIFKKTEELSVLCDADVALIIIDSTGQLFQYASSRMNDILERHSLYLKNLPEKEQTSADKKKQTSAQIRGEILEGMSKEELEQLEKSLENKLSRLVKKKSEMIMIEIETLQQKEMRLMKENIRLKQQLCKVFIDRRIDPVISSHLFQSQAKQSQMPSLCKLCQSDLSFICVHLYIFPYSSTVEEQQ</sequence>
<evidence type="ECO:0000313" key="9">
    <source>
        <dbReference type="EMBL" id="WOG88954.1"/>
    </source>
</evidence>
<evidence type="ECO:0000256" key="2">
    <source>
        <dbReference type="ARBA" id="ARBA00023015"/>
    </source>
</evidence>
<accession>A0AAF0WFZ2</accession>
<dbReference type="GO" id="GO:0003677">
    <property type="term" value="F:DNA binding"/>
    <property type="evidence" value="ECO:0007669"/>
    <property type="project" value="UniProtKB-KW"/>
</dbReference>
<evidence type="ECO:0008006" key="11">
    <source>
        <dbReference type="Google" id="ProtNLM"/>
    </source>
</evidence>
<feature type="domain" description="K-box" evidence="8">
    <location>
        <begin position="68"/>
        <end position="158"/>
    </location>
</feature>
<dbReference type="Proteomes" id="UP000077755">
    <property type="component" value="Chromosome 2"/>
</dbReference>
<dbReference type="SMART" id="SM00432">
    <property type="entry name" value="MADS"/>
    <property type="match status" value="1"/>
</dbReference>
<keyword evidence="2" id="KW-0805">Transcription regulation</keyword>
<comment type="subcellular location">
    <subcellularLocation>
        <location evidence="1">Nucleus</location>
    </subcellularLocation>
</comment>
<dbReference type="InterPro" id="IPR002100">
    <property type="entry name" value="TF_MADSbox"/>
</dbReference>
<dbReference type="GO" id="GO:0046983">
    <property type="term" value="F:protein dimerization activity"/>
    <property type="evidence" value="ECO:0007669"/>
    <property type="project" value="InterPro"/>
</dbReference>
<organism evidence="9 10">
    <name type="scientific">Daucus carota subsp. sativus</name>
    <name type="common">Carrot</name>
    <dbReference type="NCBI Taxonomy" id="79200"/>
    <lineage>
        <taxon>Eukaryota</taxon>
        <taxon>Viridiplantae</taxon>
        <taxon>Streptophyta</taxon>
        <taxon>Embryophyta</taxon>
        <taxon>Tracheophyta</taxon>
        <taxon>Spermatophyta</taxon>
        <taxon>Magnoliopsida</taxon>
        <taxon>eudicotyledons</taxon>
        <taxon>Gunneridae</taxon>
        <taxon>Pentapetalae</taxon>
        <taxon>asterids</taxon>
        <taxon>campanulids</taxon>
        <taxon>Apiales</taxon>
        <taxon>Apiaceae</taxon>
        <taxon>Apioideae</taxon>
        <taxon>Scandiceae</taxon>
        <taxon>Daucinae</taxon>
        <taxon>Daucus</taxon>
        <taxon>Daucus sect. Daucus</taxon>
    </lineage>
</organism>
<dbReference type="PANTHER" id="PTHR48019">
    <property type="entry name" value="SERUM RESPONSE FACTOR HOMOLOG"/>
    <property type="match status" value="1"/>
</dbReference>
<reference evidence="9" key="2">
    <citation type="submission" date="2022-03" db="EMBL/GenBank/DDBJ databases">
        <title>Draft title - Genomic analysis of global carrot germplasm unveils the trajectory of domestication and the origin of high carotenoid orange carrot.</title>
        <authorList>
            <person name="Iorizzo M."/>
            <person name="Ellison S."/>
            <person name="Senalik D."/>
            <person name="Macko-Podgorni A."/>
            <person name="Grzebelus D."/>
            <person name="Bostan H."/>
            <person name="Rolling W."/>
            <person name="Curaba J."/>
            <person name="Simon P."/>
        </authorList>
    </citation>
    <scope>NUCLEOTIDE SEQUENCE</scope>
    <source>
        <tissue evidence="9">Leaf</tissue>
    </source>
</reference>
<protein>
    <recommendedName>
        <fullName evidence="11">MADS-box domain-containing protein</fullName>
    </recommendedName>
</protein>
<dbReference type="EMBL" id="CP093344">
    <property type="protein sequence ID" value="WOG88954.1"/>
    <property type="molecule type" value="Genomic_DNA"/>
</dbReference>
<evidence type="ECO:0000256" key="3">
    <source>
        <dbReference type="ARBA" id="ARBA00023125"/>
    </source>
</evidence>
<feature type="domain" description="MADS-box" evidence="7">
    <location>
        <begin position="1"/>
        <end position="59"/>
    </location>
</feature>
<evidence type="ECO:0000313" key="10">
    <source>
        <dbReference type="Proteomes" id="UP000077755"/>
    </source>
</evidence>
<proteinExistence type="predicted"/>
<dbReference type="Gene3D" id="3.40.1810.10">
    <property type="entry name" value="Transcription factor, MADS-box"/>
    <property type="match status" value="1"/>
</dbReference>
<evidence type="ECO:0000256" key="1">
    <source>
        <dbReference type="ARBA" id="ARBA00004123"/>
    </source>
</evidence>
<dbReference type="AlphaFoldDB" id="A0AAF0WFZ2"/>
<evidence type="ECO:0000259" key="8">
    <source>
        <dbReference type="PROSITE" id="PS51297"/>
    </source>
</evidence>
<keyword evidence="3" id="KW-0238">DNA-binding</keyword>
<dbReference type="InterPro" id="IPR002487">
    <property type="entry name" value="TF_Kbox"/>
</dbReference>
<gene>
    <name evidence="9" type="ORF">DCAR_0208189</name>
</gene>
<dbReference type="InterPro" id="IPR050142">
    <property type="entry name" value="MADS-box/MEF2_TF"/>
</dbReference>
<dbReference type="GO" id="GO:0005634">
    <property type="term" value="C:nucleus"/>
    <property type="evidence" value="ECO:0007669"/>
    <property type="project" value="UniProtKB-SubCell"/>
</dbReference>
<dbReference type="PROSITE" id="PS50066">
    <property type="entry name" value="MADS_BOX_2"/>
    <property type="match status" value="1"/>
</dbReference>
<dbReference type="SUPFAM" id="SSF55455">
    <property type="entry name" value="SRF-like"/>
    <property type="match status" value="1"/>
</dbReference>
<evidence type="ECO:0000256" key="6">
    <source>
        <dbReference type="SAM" id="Coils"/>
    </source>
</evidence>
<evidence type="ECO:0000259" key="7">
    <source>
        <dbReference type="PROSITE" id="PS50066"/>
    </source>
</evidence>
<keyword evidence="6" id="KW-0175">Coiled coil</keyword>
<dbReference type="Pfam" id="PF00319">
    <property type="entry name" value="SRF-TF"/>
    <property type="match status" value="1"/>
</dbReference>
<keyword evidence="5" id="KW-0539">Nucleus</keyword>
<dbReference type="PRINTS" id="PR00404">
    <property type="entry name" value="MADSDOMAIN"/>
</dbReference>
<evidence type="ECO:0000256" key="4">
    <source>
        <dbReference type="ARBA" id="ARBA00023163"/>
    </source>
</evidence>
<feature type="coiled-coil region" evidence="6">
    <location>
        <begin position="102"/>
        <end position="151"/>
    </location>
</feature>
<dbReference type="InterPro" id="IPR036879">
    <property type="entry name" value="TF_MADSbox_sf"/>
</dbReference>
<dbReference type="GO" id="GO:0003700">
    <property type="term" value="F:DNA-binding transcription factor activity"/>
    <property type="evidence" value="ECO:0007669"/>
    <property type="project" value="InterPro"/>
</dbReference>
<keyword evidence="10" id="KW-1185">Reference proteome</keyword>
<dbReference type="Pfam" id="PF01486">
    <property type="entry name" value="K-box"/>
    <property type="match status" value="1"/>
</dbReference>
<name>A0AAF0WFZ2_DAUCS</name>